<dbReference type="Proteomes" id="UP000475765">
    <property type="component" value="Unassembled WGS sequence"/>
</dbReference>
<name>A0A9W7QH14_BACCE</name>
<gene>
    <name evidence="1" type="ORF">F8172_10410</name>
</gene>
<comment type="caution">
    <text evidence="1">The sequence shown here is derived from an EMBL/GenBank/DDBJ whole genome shotgun (WGS) entry which is preliminary data.</text>
</comment>
<evidence type="ECO:0000313" key="2">
    <source>
        <dbReference type="Proteomes" id="UP000475765"/>
    </source>
</evidence>
<organism evidence="1 2">
    <name type="scientific">Bacillus cereus</name>
    <dbReference type="NCBI Taxonomy" id="1396"/>
    <lineage>
        <taxon>Bacteria</taxon>
        <taxon>Bacillati</taxon>
        <taxon>Bacillota</taxon>
        <taxon>Bacilli</taxon>
        <taxon>Bacillales</taxon>
        <taxon>Bacillaceae</taxon>
        <taxon>Bacillus</taxon>
        <taxon>Bacillus cereus group</taxon>
    </lineage>
</organism>
<reference evidence="1 2" key="1">
    <citation type="submission" date="2019-10" db="EMBL/GenBank/DDBJ databases">
        <title>Bacillus from the desert of Cuatro Cinegas, Coahuila.</title>
        <authorList>
            <person name="Olmedo-Alvarez G."/>
            <person name="Saldana S."/>
            <person name="Barcelo D."/>
        </authorList>
    </citation>
    <scope>NUCLEOTIDE SEQUENCE [LARGE SCALE GENOMIC DNA]</scope>
    <source>
        <strain evidence="1 2">CH417_13T</strain>
    </source>
</reference>
<dbReference type="AlphaFoldDB" id="A0A9W7QH14"/>
<evidence type="ECO:0000313" key="1">
    <source>
        <dbReference type="EMBL" id="KAB2397537.1"/>
    </source>
</evidence>
<protein>
    <submittedName>
        <fullName evidence="1">Peptide ABC transporter substrate-binding protein</fullName>
    </submittedName>
</protein>
<proteinExistence type="predicted"/>
<dbReference type="RefSeq" id="WP_097979647.1">
    <property type="nucleotide sequence ID" value="NZ_JAZGJY010000001.1"/>
</dbReference>
<accession>A0A9W7QH14</accession>
<dbReference type="EMBL" id="WBPP01000011">
    <property type="protein sequence ID" value="KAB2397537.1"/>
    <property type="molecule type" value="Genomic_DNA"/>
</dbReference>
<sequence>MEFLMTEKQKQVYWKKKRLVELKLEGLTHKQVREQLNEELRDKGLKEISLSYVKVYWSQYMQQQNMKQDN</sequence>